<dbReference type="Proteomes" id="UP000814176">
    <property type="component" value="Unassembled WGS sequence"/>
</dbReference>
<comment type="caution">
    <text evidence="2">The sequence shown here is derived from an EMBL/GenBank/DDBJ whole genome shotgun (WGS) entry which is preliminary data.</text>
</comment>
<dbReference type="GeneID" id="71999314"/>
<sequence>MSAVLAFIRRLARAARQRHDTAQVAVAFLGIVHHARRPCGSECDAARASLCRSASRRHGRAPALKDVQFHDSLSGRRGTYTEAHGGQDTPTPYNVVQSTTDLVIAIKFALVQMLRSGDIGGQKFDKIVGVPHGYGSVQAITAHVPPALHAALLPGFSRTPPDNAALLAEYEQRRRTTGFHSAPTRRTHRMQLASAAHTRLHGRDTSNSTSPRSSARSYLDSCTARSQRNSVPTS</sequence>
<evidence type="ECO:0000256" key="1">
    <source>
        <dbReference type="SAM" id="MobiDB-lite"/>
    </source>
</evidence>
<organism evidence="2 3">
    <name type="scientific">Rhodofomes roseus</name>
    <dbReference type="NCBI Taxonomy" id="34475"/>
    <lineage>
        <taxon>Eukaryota</taxon>
        <taxon>Fungi</taxon>
        <taxon>Dikarya</taxon>
        <taxon>Basidiomycota</taxon>
        <taxon>Agaricomycotina</taxon>
        <taxon>Agaricomycetes</taxon>
        <taxon>Polyporales</taxon>
        <taxon>Rhodofomes</taxon>
    </lineage>
</organism>
<reference evidence="2 3" key="1">
    <citation type="journal article" date="2021" name="Environ. Microbiol.">
        <title>Gene family expansions and transcriptome signatures uncover fungal adaptations to wood decay.</title>
        <authorList>
            <person name="Hage H."/>
            <person name="Miyauchi S."/>
            <person name="Viragh M."/>
            <person name="Drula E."/>
            <person name="Min B."/>
            <person name="Chaduli D."/>
            <person name="Navarro D."/>
            <person name="Favel A."/>
            <person name="Norest M."/>
            <person name="Lesage-Meessen L."/>
            <person name="Balint B."/>
            <person name="Merenyi Z."/>
            <person name="de Eugenio L."/>
            <person name="Morin E."/>
            <person name="Martinez A.T."/>
            <person name="Baldrian P."/>
            <person name="Stursova M."/>
            <person name="Martinez M.J."/>
            <person name="Novotny C."/>
            <person name="Magnuson J.K."/>
            <person name="Spatafora J.W."/>
            <person name="Maurice S."/>
            <person name="Pangilinan J."/>
            <person name="Andreopoulos W."/>
            <person name="LaButti K."/>
            <person name="Hundley H."/>
            <person name="Na H."/>
            <person name="Kuo A."/>
            <person name="Barry K."/>
            <person name="Lipzen A."/>
            <person name="Henrissat B."/>
            <person name="Riley R."/>
            <person name="Ahrendt S."/>
            <person name="Nagy L.G."/>
            <person name="Grigoriev I.V."/>
            <person name="Martin F."/>
            <person name="Rosso M.N."/>
        </authorList>
    </citation>
    <scope>NUCLEOTIDE SEQUENCE [LARGE SCALE GENOMIC DNA]</scope>
    <source>
        <strain evidence="2 3">CIRM-BRFM 1785</strain>
    </source>
</reference>
<gene>
    <name evidence="2" type="ORF">C8Q71DRAFT_443909</name>
</gene>
<feature type="compositionally biased region" description="Polar residues" evidence="1">
    <location>
        <begin position="223"/>
        <end position="234"/>
    </location>
</feature>
<name>A0ABQ8JYC3_9APHY</name>
<dbReference type="RefSeq" id="XP_047772736.1">
    <property type="nucleotide sequence ID" value="XM_047918582.1"/>
</dbReference>
<accession>A0ABQ8JYC3</accession>
<evidence type="ECO:0000313" key="2">
    <source>
        <dbReference type="EMBL" id="KAH9829242.1"/>
    </source>
</evidence>
<protein>
    <submittedName>
        <fullName evidence="2">Uncharacterized protein</fullName>
    </submittedName>
</protein>
<evidence type="ECO:0000313" key="3">
    <source>
        <dbReference type="Proteomes" id="UP000814176"/>
    </source>
</evidence>
<feature type="region of interest" description="Disordered" evidence="1">
    <location>
        <begin position="196"/>
        <end position="234"/>
    </location>
</feature>
<dbReference type="EMBL" id="JADCUA010000041">
    <property type="protein sequence ID" value="KAH9829242.1"/>
    <property type="molecule type" value="Genomic_DNA"/>
</dbReference>
<proteinExistence type="predicted"/>
<keyword evidence="3" id="KW-1185">Reference proteome</keyword>
<feature type="compositionally biased region" description="Low complexity" evidence="1">
    <location>
        <begin position="205"/>
        <end position="217"/>
    </location>
</feature>